<dbReference type="AlphaFoldDB" id="A0AAV5K474"/>
<keyword evidence="2" id="KW-0808">Transferase</keyword>
<organism evidence="3 4">
    <name type="scientific">Rubroshorea leprosula</name>
    <dbReference type="NCBI Taxonomy" id="152421"/>
    <lineage>
        <taxon>Eukaryota</taxon>
        <taxon>Viridiplantae</taxon>
        <taxon>Streptophyta</taxon>
        <taxon>Embryophyta</taxon>
        <taxon>Tracheophyta</taxon>
        <taxon>Spermatophyta</taxon>
        <taxon>Magnoliopsida</taxon>
        <taxon>eudicotyledons</taxon>
        <taxon>Gunneridae</taxon>
        <taxon>Pentapetalae</taxon>
        <taxon>rosids</taxon>
        <taxon>malvids</taxon>
        <taxon>Malvales</taxon>
        <taxon>Dipterocarpaceae</taxon>
        <taxon>Rubroshorea</taxon>
    </lineage>
</organism>
<dbReference type="InterPro" id="IPR002213">
    <property type="entry name" value="UDP_glucos_trans"/>
</dbReference>
<dbReference type="Proteomes" id="UP001054252">
    <property type="component" value="Unassembled WGS sequence"/>
</dbReference>
<protein>
    <submittedName>
        <fullName evidence="3">Uncharacterized protein</fullName>
    </submittedName>
</protein>
<dbReference type="SUPFAM" id="SSF53756">
    <property type="entry name" value="UDP-Glycosyltransferase/glycogen phosphorylase"/>
    <property type="match status" value="1"/>
</dbReference>
<accession>A0AAV5K474</accession>
<comment type="caution">
    <text evidence="3">The sequence shown here is derived from an EMBL/GenBank/DDBJ whole genome shotgun (WGS) entry which is preliminary data.</text>
</comment>
<dbReference type="Gene3D" id="3.40.50.2000">
    <property type="entry name" value="Glycogen Phosphorylase B"/>
    <property type="match status" value="1"/>
</dbReference>
<evidence type="ECO:0000313" key="4">
    <source>
        <dbReference type="Proteomes" id="UP001054252"/>
    </source>
</evidence>
<dbReference type="PANTHER" id="PTHR48048:SF45">
    <property type="entry name" value="GLYCOSYLTRANSFERASE"/>
    <property type="match status" value="1"/>
</dbReference>
<gene>
    <name evidence="3" type="ORF">SLEP1_g27804</name>
</gene>
<dbReference type="EMBL" id="BPVZ01000047">
    <property type="protein sequence ID" value="GKV17275.1"/>
    <property type="molecule type" value="Genomic_DNA"/>
</dbReference>
<dbReference type="InterPro" id="IPR050481">
    <property type="entry name" value="UDP-glycosyltransf_plant"/>
</dbReference>
<sequence length="153" mass="17233">MLLKGLLGRIGEKRICGWVPQVEVLAQKAIGRFVSHYRWNSILESLWYGVPNVTWPMYAKQRLSAFMMVKEMGLAVESRLDFRSNGNLVMAEEIEKALHWHFSAVDLTHLAASTARVRITYGSAGDPIQSSQIVVKFPRLINGTAQSMTEGRL</sequence>
<comment type="similarity">
    <text evidence="1">Belongs to the UDP-glycosyltransferase family.</text>
</comment>
<name>A0AAV5K474_9ROSI</name>
<dbReference type="Pfam" id="PF00201">
    <property type="entry name" value="UDPGT"/>
    <property type="match status" value="1"/>
</dbReference>
<evidence type="ECO:0000313" key="3">
    <source>
        <dbReference type="EMBL" id="GKV17275.1"/>
    </source>
</evidence>
<dbReference type="GO" id="GO:0035251">
    <property type="term" value="F:UDP-glucosyltransferase activity"/>
    <property type="evidence" value="ECO:0007669"/>
    <property type="project" value="InterPro"/>
</dbReference>
<reference evidence="3 4" key="1">
    <citation type="journal article" date="2021" name="Commun. Biol.">
        <title>The genome of Shorea leprosula (Dipterocarpaceae) highlights the ecological relevance of drought in aseasonal tropical rainforests.</title>
        <authorList>
            <person name="Ng K.K.S."/>
            <person name="Kobayashi M.J."/>
            <person name="Fawcett J.A."/>
            <person name="Hatakeyama M."/>
            <person name="Paape T."/>
            <person name="Ng C.H."/>
            <person name="Ang C.C."/>
            <person name="Tnah L.H."/>
            <person name="Lee C.T."/>
            <person name="Nishiyama T."/>
            <person name="Sese J."/>
            <person name="O'Brien M.J."/>
            <person name="Copetti D."/>
            <person name="Mohd Noor M.I."/>
            <person name="Ong R.C."/>
            <person name="Putra M."/>
            <person name="Sireger I.Z."/>
            <person name="Indrioko S."/>
            <person name="Kosugi Y."/>
            <person name="Izuno A."/>
            <person name="Isagi Y."/>
            <person name="Lee S.L."/>
            <person name="Shimizu K.K."/>
        </authorList>
    </citation>
    <scope>NUCLEOTIDE SEQUENCE [LARGE SCALE GENOMIC DNA]</scope>
    <source>
        <strain evidence="3">214</strain>
    </source>
</reference>
<dbReference type="PANTHER" id="PTHR48048">
    <property type="entry name" value="GLYCOSYLTRANSFERASE"/>
    <property type="match status" value="1"/>
</dbReference>
<evidence type="ECO:0000256" key="1">
    <source>
        <dbReference type="ARBA" id="ARBA00009995"/>
    </source>
</evidence>
<evidence type="ECO:0000256" key="2">
    <source>
        <dbReference type="ARBA" id="ARBA00022679"/>
    </source>
</evidence>
<keyword evidence="4" id="KW-1185">Reference proteome</keyword>
<proteinExistence type="inferred from homology"/>